<reference evidence="5" key="1">
    <citation type="submission" date="2014-12" db="EMBL/GenBank/DDBJ databases">
        <title>Genome Sequence of Valsa Canker Pathogens Uncovers a Specific Adaption of Colonization on Woody Bark.</title>
        <authorList>
            <person name="Yin Z."/>
            <person name="Liu H."/>
            <person name="Gao X."/>
            <person name="Li Z."/>
            <person name="Song N."/>
            <person name="Ke X."/>
            <person name="Dai Q."/>
            <person name="Wu Y."/>
            <person name="Sun Y."/>
            <person name="Xu J.-R."/>
            <person name="Kang Z.K."/>
            <person name="Wang L."/>
            <person name="Huang L."/>
        </authorList>
    </citation>
    <scope>NUCLEOTIDE SEQUENCE [LARGE SCALE GENOMIC DNA]</scope>
    <source>
        <strain evidence="5">SXYL134</strain>
    </source>
</reference>
<dbReference type="Gene3D" id="3.40.50.720">
    <property type="entry name" value="NAD(P)-binding Rossmann-like Domain"/>
    <property type="match status" value="1"/>
</dbReference>
<dbReference type="InterPro" id="IPR015814">
    <property type="entry name" value="Pgluconate_DH_NAD-bd_C"/>
</dbReference>
<evidence type="ECO:0000313" key="5">
    <source>
        <dbReference type="Proteomes" id="UP000078576"/>
    </source>
</evidence>
<accession>A0A194UQK3</accession>
<dbReference type="InterPro" id="IPR013328">
    <property type="entry name" value="6PGD_dom2"/>
</dbReference>
<dbReference type="Gene3D" id="1.10.1040.10">
    <property type="entry name" value="N-(1-d-carboxylethyl)-l-norvaline Dehydrogenase, domain 2"/>
    <property type="match status" value="1"/>
</dbReference>
<dbReference type="STRING" id="694573.A0A194UQK3"/>
<dbReference type="InterPro" id="IPR051265">
    <property type="entry name" value="HIBADH-related_NP60_sf"/>
</dbReference>
<dbReference type="Proteomes" id="UP000078576">
    <property type="component" value="Unassembled WGS sequence"/>
</dbReference>
<dbReference type="AlphaFoldDB" id="A0A194UQK3"/>
<dbReference type="GO" id="GO:0003677">
    <property type="term" value="F:DNA binding"/>
    <property type="evidence" value="ECO:0007669"/>
    <property type="project" value="TreeGrafter"/>
</dbReference>
<dbReference type="SUPFAM" id="SSF48179">
    <property type="entry name" value="6-phosphogluconate dehydrogenase C-terminal domain-like"/>
    <property type="match status" value="1"/>
</dbReference>
<dbReference type="InterPro" id="IPR006115">
    <property type="entry name" value="6PGDH_NADP-bd"/>
</dbReference>
<proteinExistence type="inferred from homology"/>
<evidence type="ECO:0000259" key="2">
    <source>
        <dbReference type="Pfam" id="PF03446"/>
    </source>
</evidence>
<dbReference type="InterPro" id="IPR008927">
    <property type="entry name" value="6-PGluconate_DH-like_C_sf"/>
</dbReference>
<dbReference type="GO" id="GO:0050661">
    <property type="term" value="F:NADP binding"/>
    <property type="evidence" value="ECO:0007669"/>
    <property type="project" value="InterPro"/>
</dbReference>
<evidence type="ECO:0000313" key="4">
    <source>
        <dbReference type="EMBL" id="KUI53955.1"/>
    </source>
</evidence>
<feature type="domain" description="Phosphogluconate dehydrogenase NAD-binding putative C-terminal" evidence="3">
    <location>
        <begin position="226"/>
        <end position="296"/>
    </location>
</feature>
<dbReference type="InterPro" id="IPR036291">
    <property type="entry name" value="NAD(P)-bd_dom_sf"/>
</dbReference>
<keyword evidence="5" id="KW-1185">Reference proteome</keyword>
<dbReference type="PANTHER" id="PTHR43580:SF2">
    <property type="entry name" value="CYTOKINE-LIKE NUCLEAR FACTOR N-PAC"/>
    <property type="match status" value="1"/>
</dbReference>
<dbReference type="OrthoDB" id="9988102at2759"/>
<dbReference type="GO" id="GO:0000785">
    <property type="term" value="C:chromatin"/>
    <property type="evidence" value="ECO:0007669"/>
    <property type="project" value="TreeGrafter"/>
</dbReference>
<protein>
    <submittedName>
        <fullName evidence="4">2-hydroxy-3-oxopropionate reductase</fullName>
    </submittedName>
</protein>
<organism evidence="4 5">
    <name type="scientific">Cytospora mali</name>
    <name type="common">Apple Valsa canker fungus</name>
    <name type="synonym">Valsa mali</name>
    <dbReference type="NCBI Taxonomy" id="578113"/>
    <lineage>
        <taxon>Eukaryota</taxon>
        <taxon>Fungi</taxon>
        <taxon>Dikarya</taxon>
        <taxon>Ascomycota</taxon>
        <taxon>Pezizomycotina</taxon>
        <taxon>Sordariomycetes</taxon>
        <taxon>Sordariomycetidae</taxon>
        <taxon>Diaporthales</taxon>
        <taxon>Cytosporaceae</taxon>
        <taxon>Cytospora</taxon>
    </lineage>
</organism>
<evidence type="ECO:0000259" key="3">
    <source>
        <dbReference type="Pfam" id="PF09130"/>
    </source>
</evidence>
<evidence type="ECO:0000256" key="1">
    <source>
        <dbReference type="ARBA" id="ARBA00007598"/>
    </source>
</evidence>
<dbReference type="EMBL" id="KN714671">
    <property type="protein sequence ID" value="KUI53955.1"/>
    <property type="molecule type" value="Genomic_DNA"/>
</dbReference>
<dbReference type="GO" id="GO:0140673">
    <property type="term" value="P:transcription elongation-coupled chromatin remodeling"/>
    <property type="evidence" value="ECO:0007669"/>
    <property type="project" value="TreeGrafter"/>
</dbReference>
<dbReference type="SUPFAM" id="SSF51735">
    <property type="entry name" value="NAD(P)-binding Rossmann-fold domains"/>
    <property type="match status" value="1"/>
</dbReference>
<dbReference type="Pfam" id="PF09130">
    <property type="entry name" value="DUF1932"/>
    <property type="match status" value="1"/>
</dbReference>
<comment type="similarity">
    <text evidence="1">Belongs to the HIBADH-related family. NP60 subfamily.</text>
</comment>
<dbReference type="PANTHER" id="PTHR43580">
    <property type="entry name" value="OXIDOREDUCTASE GLYR1-RELATED"/>
    <property type="match status" value="1"/>
</dbReference>
<dbReference type="Pfam" id="PF03446">
    <property type="entry name" value="NAD_binding_2"/>
    <property type="match status" value="1"/>
</dbReference>
<name>A0A194UQK3_CYTMA</name>
<sequence>MTPSSLATVGILSIGDMGMGIAKLLVAKGFSVATNCQGRSKDTRARVEAAQVTDLSSDAELVKKCDVVLSIVPPRDAQATAQRIIDAMQLVTKAKPPLYFADLNAVAPSTVKAIAKTIGAAQVPVVLIDGSVLGGPPHPVDGGGGSSSTTTSVSPTAAVGDWNLPSIPTSGPVKVADIPGYGAALAKALNMKHISEEVGASSGLKMCFASLFKGYSAIAVQSFTTAQRMGVLGPLREAMEEIVPGRVKQTENALVGMPPKAYRWVGEMEEIARTHAEEGGFENVLFRGAAGVFKAVAEDTVLGEEKVGQRKRGRTAEDVAAAMAEGLEKKRKKMD</sequence>
<feature type="domain" description="6-phosphogluconate dehydrogenase NADP-binding" evidence="2">
    <location>
        <begin position="9"/>
        <end position="142"/>
    </location>
</feature>
<gene>
    <name evidence="4" type="ORF">VP1G_01495</name>
</gene>
<dbReference type="GO" id="GO:0031491">
    <property type="term" value="F:nucleosome binding"/>
    <property type="evidence" value="ECO:0007669"/>
    <property type="project" value="TreeGrafter"/>
</dbReference>